<gene>
    <name evidence="1" type="ORF">ABV300_03860</name>
</gene>
<dbReference type="EMBL" id="CP159307">
    <property type="protein sequence ID" value="XCH34024.1"/>
    <property type="molecule type" value="Genomic_DNA"/>
</dbReference>
<reference evidence="1" key="1">
    <citation type="submission" date="2024-06" db="EMBL/GenBank/DDBJ databases">
        <title>A Novel Isolate, Dehalogenimonas sp. Strain 4OHTPN, Dechlorinates Aromatic 4 Hydroxy chlorothalonil by a Novel Reductive Dehalogenase.</title>
        <authorList>
            <person name="Liu G."/>
        </authorList>
    </citation>
    <scope>NUCLEOTIDE SEQUENCE</scope>
    <source>
        <strain evidence="1">4OHTPN</strain>
    </source>
</reference>
<organism evidence="1">
    <name type="scientific">Dehalogenimonas sp. 4OHTPN</name>
    <dbReference type="NCBI Taxonomy" id="3166643"/>
    <lineage>
        <taxon>Bacteria</taxon>
        <taxon>Bacillati</taxon>
        <taxon>Chloroflexota</taxon>
        <taxon>Dehalococcoidia</taxon>
        <taxon>Dehalococcoidales</taxon>
        <taxon>Dehalococcoidaceae</taxon>
        <taxon>Dehalogenimonas</taxon>
    </lineage>
</organism>
<protein>
    <submittedName>
        <fullName evidence="1">Uncharacterized protein</fullName>
    </submittedName>
</protein>
<proteinExistence type="predicted"/>
<dbReference type="AlphaFoldDB" id="A0AAU8GEG8"/>
<evidence type="ECO:0000313" key="1">
    <source>
        <dbReference type="EMBL" id="XCH34024.1"/>
    </source>
</evidence>
<accession>A0AAU8GEG8</accession>
<sequence length="231" mass="25841">MVKNEATTFLLLWGGALCPDSLNRVMYWAVNYQGEICGVILPAAVWRRVVNVLESPSELGAPYLAVAVTGIAEERPELRLVTLDADSLYDFCYLKNAVYRMRQSPQQLKMDAGKLTNSVGIAELPPMAVLRRFGSRPDRGEFFTLMPDKKRVELYYLIEEDEIPPEKLGVQVLWGLKGYGLPAVAQGTGYRPDGAEKAMLGRSAVKPPPLWFRDLLKLFKRGRRPPRSAGV</sequence>
<name>A0AAU8GEG8_9CHLR</name>
<dbReference type="RefSeq" id="WP_353715211.1">
    <property type="nucleotide sequence ID" value="NZ_CP159307.1"/>
</dbReference>